<name>A0ABP5GWJ6_9ACTN</name>
<evidence type="ECO:0000313" key="1">
    <source>
        <dbReference type="EMBL" id="GAA2056198.1"/>
    </source>
</evidence>
<dbReference type="Proteomes" id="UP001500751">
    <property type="component" value="Unassembled WGS sequence"/>
</dbReference>
<comment type="caution">
    <text evidence="1">The sequence shown here is derived from an EMBL/GenBank/DDBJ whole genome shotgun (WGS) entry which is preliminary data.</text>
</comment>
<evidence type="ECO:0008006" key="3">
    <source>
        <dbReference type="Google" id="ProtNLM"/>
    </source>
</evidence>
<protein>
    <recommendedName>
        <fullName evidence="3">DUF3515 domain-containing protein</fullName>
    </recommendedName>
</protein>
<dbReference type="PROSITE" id="PS51257">
    <property type="entry name" value="PROKAR_LIPOPROTEIN"/>
    <property type="match status" value="1"/>
</dbReference>
<dbReference type="InterPro" id="IPR021903">
    <property type="entry name" value="DUF3515"/>
</dbReference>
<accession>A0ABP5GWJ6</accession>
<organism evidence="1 2">
    <name type="scientific">Catenulispora yoronensis</name>
    <dbReference type="NCBI Taxonomy" id="450799"/>
    <lineage>
        <taxon>Bacteria</taxon>
        <taxon>Bacillati</taxon>
        <taxon>Actinomycetota</taxon>
        <taxon>Actinomycetes</taxon>
        <taxon>Catenulisporales</taxon>
        <taxon>Catenulisporaceae</taxon>
        <taxon>Catenulispora</taxon>
    </lineage>
</organism>
<gene>
    <name evidence="1" type="ORF">GCM10009839_76530</name>
</gene>
<dbReference type="Pfam" id="PF12028">
    <property type="entry name" value="DUF3515"/>
    <property type="match status" value="1"/>
</dbReference>
<keyword evidence="2" id="KW-1185">Reference proteome</keyword>
<evidence type="ECO:0000313" key="2">
    <source>
        <dbReference type="Proteomes" id="UP001500751"/>
    </source>
</evidence>
<reference evidence="2" key="1">
    <citation type="journal article" date="2019" name="Int. J. Syst. Evol. Microbiol.">
        <title>The Global Catalogue of Microorganisms (GCM) 10K type strain sequencing project: providing services to taxonomists for standard genome sequencing and annotation.</title>
        <authorList>
            <consortium name="The Broad Institute Genomics Platform"/>
            <consortium name="The Broad Institute Genome Sequencing Center for Infectious Disease"/>
            <person name="Wu L."/>
            <person name="Ma J."/>
        </authorList>
    </citation>
    <scope>NUCLEOTIDE SEQUENCE [LARGE SCALE GENOMIC DNA]</scope>
    <source>
        <strain evidence="2">JCM 16014</strain>
    </source>
</reference>
<proteinExistence type="predicted"/>
<dbReference type="EMBL" id="BAAAQN010000064">
    <property type="protein sequence ID" value="GAA2056198.1"/>
    <property type="molecule type" value="Genomic_DNA"/>
</dbReference>
<sequence length="198" mass="20642">MGATRGAGNQTTKRWIPAAAVTTAAVLACVGAVWGNHVAHTGAVGLELPRTSDPAVRAACANLIAALPPELEGDHRRGVVGTDRGVKQRAAAWGSPTTTLRCGVAEPPAIVVGGRDYTPVSNRYANMGDASFVNWLIQENAHSVTFTTTDRAVYVEVTVPFDDTAQKQAASNALVDLAPMIVKAIPNKDGAFVDDPAE</sequence>